<keyword evidence="2" id="KW-0732">Signal</keyword>
<dbReference type="OrthoDB" id="338287at2"/>
<protein>
    <recommendedName>
        <fullName evidence="5">Tetratricopeptide repeat protein</fullName>
    </recommendedName>
</protein>
<feature type="compositionally biased region" description="Basic and acidic residues" evidence="1">
    <location>
        <begin position="24"/>
        <end position="54"/>
    </location>
</feature>
<feature type="signal peptide" evidence="2">
    <location>
        <begin position="1"/>
        <end position="21"/>
    </location>
</feature>
<evidence type="ECO:0000313" key="4">
    <source>
        <dbReference type="Proteomes" id="UP000298264"/>
    </source>
</evidence>
<evidence type="ECO:0000256" key="2">
    <source>
        <dbReference type="SAM" id="SignalP"/>
    </source>
</evidence>
<dbReference type="Proteomes" id="UP000298264">
    <property type="component" value="Unassembled WGS sequence"/>
</dbReference>
<sequence length="252" mass="28522">MKQFYLIFIILFMISSLPAQESGGADKGREPHDEIEKLDQGSNLEKKQSKEISESSRERIVSGLKLLTIITANFGEDVPDSKNTLEKIRKDYQAALRYYYRRAYILSGKGIVQVDRDLSDILSKFAKSFDAKTQTLLNECADAISQQEQNQLVDDSKESGKQSSTVYIDITSSQQKLKIAYYQLALATDMVEGKRYYHSIVHYRIAKDYGIKILTDLKGTEADKKTIQDKYAKDLSDNRNLIYGSGSSAQPN</sequence>
<dbReference type="RefSeq" id="WP_135763373.1">
    <property type="nucleotide sequence ID" value="NZ_RQHV01000036.1"/>
</dbReference>
<evidence type="ECO:0008006" key="5">
    <source>
        <dbReference type="Google" id="ProtNLM"/>
    </source>
</evidence>
<keyword evidence="4" id="KW-1185">Reference proteome</keyword>
<evidence type="ECO:0000313" key="3">
    <source>
        <dbReference type="EMBL" id="TGN11930.1"/>
    </source>
</evidence>
<proteinExistence type="predicted"/>
<feature type="chain" id="PRO_5020972615" description="Tetratricopeptide repeat protein" evidence="2">
    <location>
        <begin position="22"/>
        <end position="252"/>
    </location>
</feature>
<feature type="region of interest" description="Disordered" evidence="1">
    <location>
        <begin position="22"/>
        <end position="54"/>
    </location>
</feature>
<organism evidence="3 4">
    <name type="scientific">Leptospira ilyithenensis</name>
    <dbReference type="NCBI Taxonomy" id="2484901"/>
    <lineage>
        <taxon>Bacteria</taxon>
        <taxon>Pseudomonadati</taxon>
        <taxon>Spirochaetota</taxon>
        <taxon>Spirochaetia</taxon>
        <taxon>Leptospirales</taxon>
        <taxon>Leptospiraceae</taxon>
        <taxon>Leptospira</taxon>
    </lineage>
</organism>
<comment type="caution">
    <text evidence="3">The sequence shown here is derived from an EMBL/GenBank/DDBJ whole genome shotgun (WGS) entry which is preliminary data.</text>
</comment>
<dbReference type="AlphaFoldDB" id="A0A4R9LUP4"/>
<reference evidence="3" key="1">
    <citation type="journal article" date="2019" name="PLoS Negl. Trop. Dis.">
        <title>Revisiting the worldwide diversity of Leptospira species in the environment.</title>
        <authorList>
            <person name="Vincent A.T."/>
            <person name="Schiettekatte O."/>
            <person name="Bourhy P."/>
            <person name="Veyrier F.J."/>
            <person name="Picardeau M."/>
        </authorList>
    </citation>
    <scope>NUCLEOTIDE SEQUENCE [LARGE SCALE GENOMIC DNA]</scope>
    <source>
        <strain evidence="3">201400974</strain>
    </source>
</reference>
<dbReference type="EMBL" id="RQHV01000036">
    <property type="protein sequence ID" value="TGN11930.1"/>
    <property type="molecule type" value="Genomic_DNA"/>
</dbReference>
<gene>
    <name evidence="3" type="ORF">EHS11_05320</name>
</gene>
<accession>A0A4R9LUP4</accession>
<evidence type="ECO:0000256" key="1">
    <source>
        <dbReference type="SAM" id="MobiDB-lite"/>
    </source>
</evidence>
<name>A0A4R9LUP4_9LEPT</name>